<dbReference type="InterPro" id="IPR034187">
    <property type="entry name" value="Peptidases_S8_5"/>
</dbReference>
<feature type="signal peptide" evidence="10">
    <location>
        <begin position="1"/>
        <end position="20"/>
    </location>
</feature>
<evidence type="ECO:0000256" key="6">
    <source>
        <dbReference type="PIRSR" id="PIRSR615500-1"/>
    </source>
</evidence>
<name>A0A8H4PS25_9HYPO</name>
<dbReference type="GO" id="GO:0016020">
    <property type="term" value="C:membrane"/>
    <property type="evidence" value="ECO:0007669"/>
    <property type="project" value="InterPro"/>
</dbReference>
<proteinExistence type="inferred from homology"/>
<keyword evidence="3 10" id="KW-0732">Signal</keyword>
<dbReference type="PROSITE" id="PS51892">
    <property type="entry name" value="SUBTILASE"/>
    <property type="match status" value="1"/>
</dbReference>
<keyword evidence="14" id="KW-1185">Reference proteome</keyword>
<evidence type="ECO:0000256" key="3">
    <source>
        <dbReference type="ARBA" id="ARBA00022729"/>
    </source>
</evidence>
<feature type="active site" description="Charge relay system" evidence="6 7">
    <location>
        <position position="190"/>
    </location>
</feature>
<dbReference type="InterPro" id="IPR023827">
    <property type="entry name" value="Peptidase_S8_Asp-AS"/>
</dbReference>
<keyword evidence="4 7" id="KW-0378">Hydrolase</keyword>
<evidence type="ECO:0000256" key="5">
    <source>
        <dbReference type="ARBA" id="ARBA00022825"/>
    </source>
</evidence>
<dbReference type="CDD" id="cd07489">
    <property type="entry name" value="Peptidases_S8_5"/>
    <property type="match status" value="1"/>
</dbReference>
<comment type="similarity">
    <text evidence="1 7 8">Belongs to the peptidase S8 family.</text>
</comment>
<dbReference type="PANTHER" id="PTHR43806:SF66">
    <property type="entry name" value="SERIN ENDOPEPTIDASE"/>
    <property type="match status" value="1"/>
</dbReference>
<protein>
    <recommendedName>
        <fullName evidence="15">Subtilisin-like serine protease PR1C</fullName>
    </recommendedName>
</protein>
<evidence type="ECO:0000256" key="9">
    <source>
        <dbReference type="SAM" id="MobiDB-lite"/>
    </source>
</evidence>
<dbReference type="InterPro" id="IPR050131">
    <property type="entry name" value="Peptidase_S8_subtilisin-like"/>
</dbReference>
<feature type="compositionally biased region" description="Polar residues" evidence="9">
    <location>
        <begin position="154"/>
        <end position="164"/>
    </location>
</feature>
<evidence type="ECO:0000256" key="10">
    <source>
        <dbReference type="SAM" id="SignalP"/>
    </source>
</evidence>
<feature type="region of interest" description="Disordered" evidence="9">
    <location>
        <begin position="108"/>
        <end position="164"/>
    </location>
</feature>
<comment type="caution">
    <text evidence="13">The sequence shown here is derived from an EMBL/GenBank/DDBJ whole genome shotgun (WGS) entry which is preliminary data.</text>
</comment>
<evidence type="ECO:0000256" key="2">
    <source>
        <dbReference type="ARBA" id="ARBA00022670"/>
    </source>
</evidence>
<dbReference type="EMBL" id="JAAVMX010000004">
    <property type="protein sequence ID" value="KAF4509347.1"/>
    <property type="molecule type" value="Genomic_DNA"/>
</dbReference>
<dbReference type="AlphaFoldDB" id="A0A8H4PS25"/>
<evidence type="ECO:0000313" key="13">
    <source>
        <dbReference type="EMBL" id="KAF4509347.1"/>
    </source>
</evidence>
<evidence type="ECO:0000259" key="12">
    <source>
        <dbReference type="Pfam" id="PF06280"/>
    </source>
</evidence>
<feature type="active site" description="Charge relay system" evidence="6 7">
    <location>
        <position position="543"/>
    </location>
</feature>
<sequence length="885" mass="92333">MVRRLTLALSLAAAASLVVGADETPNKAPGLCAGQDMYLIEIDQGASLDEVLKPVEANMNMTRCRTMEFSLFKGASIQVGQGVDMSAILVELEKTAGVKDVSVVTISQGPEVPEQGPEGSQVEEQGPEGPKAQEKGPVEDTLGGKGATEKRNLKNQTTSKTTHMAQRLAQVDVLHEEGYTGKGVRVALIDSGVDYTHPALGGCFGPGCLVSFGTDVAGDSGAQNLQPAGTPTDCSGHGTSVAGIVATQRANSTLGFSGVAPGVTLGMYKVHDCLIAVPSDVFVQAIYQAYDDQADIISISMGSRSGWAGHAVAEAASRVVSAGVHVVAAAGNGGKSGLFGTESPATGRGVLAVANMVSPSSPELKWTSTYSVDDGEETEFEHQVGPGSDWGRLQSYNLHSTSDDACSPLTPPPKDSIVLVRDGDDCDLSKKGLNVLRATGHFMMVADNRTALDSLSYATAKSAVSAGLGDTWMQALKDMKRVTIKMHVVGLVESPNGAAGAVATTSSWGPDWELNMKPQLGAPGGRVSTTRIGGGFEVTDGTSFSAPFVAGVMALITEARGKLEPAVMASLLSTTARPQRFHDGDKFHAELAPIAQQGGGLIQAHAALHATTLLTPSSISFNDTGSTQSHSLNIQNTGKDAVTFSLSYTPALTVYATEASSSGPAEFPDSVETVEASATLQLSQDSVTVAAGQAATIDITASHPTGLDAGRLPLWSGCITVNGTDGNSLTVPYQGLAAPLRNHTLLRDTNVQVAVVNRLGQYDSAGPSAVFALNTDPRRRRSDRKPIVVVRPTLGVPQLNIHVVRKNTTTSAYDKVAQLPGLPASWLPIHREVSHKWDGTLADGSLAPEGLYNFQVSALHILGEASNDADWDIVQTDVIEIKHHA</sequence>
<dbReference type="PROSITE" id="PS00136">
    <property type="entry name" value="SUBTILASE_ASP"/>
    <property type="match status" value="1"/>
</dbReference>
<dbReference type="InterPro" id="IPR010435">
    <property type="entry name" value="C5a/SBT2-like_Fn3"/>
</dbReference>
<dbReference type="PANTHER" id="PTHR43806">
    <property type="entry name" value="PEPTIDASE S8"/>
    <property type="match status" value="1"/>
</dbReference>
<reference evidence="13 14" key="1">
    <citation type="journal article" date="2020" name="Genome Biol. Evol.">
        <title>A new high-quality draft genome assembly of the Chinese cordyceps Ophiocordyceps sinensis.</title>
        <authorList>
            <person name="Shu R."/>
            <person name="Zhang J."/>
            <person name="Meng Q."/>
            <person name="Zhang H."/>
            <person name="Zhou G."/>
            <person name="Li M."/>
            <person name="Wu P."/>
            <person name="Zhao Y."/>
            <person name="Chen C."/>
            <person name="Qin Q."/>
        </authorList>
    </citation>
    <scope>NUCLEOTIDE SEQUENCE [LARGE SCALE GENOMIC DNA]</scope>
    <source>
        <strain evidence="13 14">IOZ07</strain>
    </source>
</reference>
<dbReference type="PRINTS" id="PR00723">
    <property type="entry name" value="SUBTILISIN"/>
</dbReference>
<feature type="active site" description="Charge relay system" evidence="6 7">
    <location>
        <position position="237"/>
    </location>
</feature>
<evidence type="ECO:0000256" key="8">
    <source>
        <dbReference type="RuleBase" id="RU003355"/>
    </source>
</evidence>
<dbReference type="GO" id="GO:0006508">
    <property type="term" value="P:proteolysis"/>
    <property type="evidence" value="ECO:0007669"/>
    <property type="project" value="UniProtKB-KW"/>
</dbReference>
<dbReference type="PROSITE" id="PS00138">
    <property type="entry name" value="SUBTILASE_SER"/>
    <property type="match status" value="1"/>
</dbReference>
<dbReference type="InterPro" id="IPR013783">
    <property type="entry name" value="Ig-like_fold"/>
</dbReference>
<dbReference type="InterPro" id="IPR036852">
    <property type="entry name" value="Peptidase_S8/S53_dom_sf"/>
</dbReference>
<dbReference type="Pfam" id="PF00082">
    <property type="entry name" value="Peptidase_S8"/>
    <property type="match status" value="1"/>
</dbReference>
<dbReference type="InterPro" id="IPR023828">
    <property type="entry name" value="Peptidase_S8_Ser-AS"/>
</dbReference>
<feature type="domain" description="C5a peptidase/Subtilisin-like protease SBT2-like Fn3-like" evidence="12">
    <location>
        <begin position="619"/>
        <end position="733"/>
    </location>
</feature>
<dbReference type="InterPro" id="IPR000209">
    <property type="entry name" value="Peptidase_S8/S53_dom"/>
</dbReference>
<gene>
    <name evidence="13" type="ORF">G6O67_003525</name>
</gene>
<keyword evidence="5 7" id="KW-0720">Serine protease</keyword>
<evidence type="ECO:0000256" key="1">
    <source>
        <dbReference type="ARBA" id="ARBA00011073"/>
    </source>
</evidence>
<dbReference type="Gene3D" id="2.60.40.10">
    <property type="entry name" value="Immunoglobulins"/>
    <property type="match status" value="1"/>
</dbReference>
<feature type="domain" description="Peptidase S8/S53" evidence="11">
    <location>
        <begin position="181"/>
        <end position="577"/>
    </location>
</feature>
<feature type="chain" id="PRO_5034485013" description="Subtilisin-like serine protease PR1C" evidence="10">
    <location>
        <begin position="21"/>
        <end position="885"/>
    </location>
</feature>
<evidence type="ECO:0000256" key="7">
    <source>
        <dbReference type="PROSITE-ProRule" id="PRU01240"/>
    </source>
</evidence>
<dbReference type="InterPro" id="IPR015500">
    <property type="entry name" value="Peptidase_S8_subtilisin-rel"/>
</dbReference>
<evidence type="ECO:0000313" key="14">
    <source>
        <dbReference type="Proteomes" id="UP000557566"/>
    </source>
</evidence>
<dbReference type="GO" id="GO:0004252">
    <property type="term" value="F:serine-type endopeptidase activity"/>
    <property type="evidence" value="ECO:0007669"/>
    <property type="project" value="UniProtKB-UniRule"/>
</dbReference>
<accession>A0A8H4PS25</accession>
<dbReference type="Gene3D" id="3.40.50.200">
    <property type="entry name" value="Peptidase S8/S53 domain"/>
    <property type="match status" value="2"/>
</dbReference>
<evidence type="ECO:0008006" key="15">
    <source>
        <dbReference type="Google" id="ProtNLM"/>
    </source>
</evidence>
<organism evidence="13 14">
    <name type="scientific">Ophiocordyceps sinensis</name>
    <dbReference type="NCBI Taxonomy" id="72228"/>
    <lineage>
        <taxon>Eukaryota</taxon>
        <taxon>Fungi</taxon>
        <taxon>Dikarya</taxon>
        <taxon>Ascomycota</taxon>
        <taxon>Pezizomycotina</taxon>
        <taxon>Sordariomycetes</taxon>
        <taxon>Hypocreomycetidae</taxon>
        <taxon>Hypocreales</taxon>
        <taxon>Ophiocordycipitaceae</taxon>
        <taxon>Ophiocordyceps</taxon>
    </lineage>
</organism>
<dbReference type="Proteomes" id="UP000557566">
    <property type="component" value="Unassembled WGS sequence"/>
</dbReference>
<dbReference type="OrthoDB" id="4927089at2759"/>
<keyword evidence="2 7" id="KW-0645">Protease</keyword>
<evidence type="ECO:0000256" key="4">
    <source>
        <dbReference type="ARBA" id="ARBA00022801"/>
    </source>
</evidence>
<dbReference type="SUPFAM" id="SSF52743">
    <property type="entry name" value="Subtilisin-like"/>
    <property type="match status" value="1"/>
</dbReference>
<evidence type="ECO:0000259" key="11">
    <source>
        <dbReference type="Pfam" id="PF00082"/>
    </source>
</evidence>
<dbReference type="Pfam" id="PF06280">
    <property type="entry name" value="fn3_5"/>
    <property type="match status" value="1"/>
</dbReference>